<evidence type="ECO:0000256" key="1">
    <source>
        <dbReference type="PROSITE-ProRule" id="PRU00076"/>
    </source>
</evidence>
<dbReference type="InterPro" id="IPR009030">
    <property type="entry name" value="Growth_fac_rcpt_cys_sf"/>
</dbReference>
<keyword evidence="3" id="KW-0732">Signal</keyword>
<dbReference type="RefSeq" id="XP_003290158.1">
    <property type="nucleotide sequence ID" value="XM_003290110.1"/>
</dbReference>
<feature type="domain" description="EGF-like" evidence="4">
    <location>
        <begin position="91"/>
        <end position="125"/>
    </location>
</feature>
<dbReference type="Pfam" id="PF23106">
    <property type="entry name" value="EGF_Teneurin"/>
    <property type="match status" value="1"/>
</dbReference>
<dbReference type="PROSITE" id="PS00022">
    <property type="entry name" value="EGF_1"/>
    <property type="match status" value="2"/>
</dbReference>
<dbReference type="EMBL" id="GL871148">
    <property type="protein sequence ID" value="EGC33302.1"/>
    <property type="molecule type" value="Genomic_DNA"/>
</dbReference>
<keyword evidence="2" id="KW-0812">Transmembrane</keyword>
<keyword evidence="2" id="KW-1133">Transmembrane helix</keyword>
<sequence length="470" mass="52892">ILILFFYFFILAARDAVIEKIEYTVGDTKLYFTGEFLNQIKFNDTDLFVDDFNDLSSNYTDGYFVLKSPLEKPYTIVINTMLEGIKTLSIFVHNCLNDCSGANGNCNVTTFKCECNSGWGGTDCSIDQTFECRNNCSGNGRCNSDMTCNCNPGYNGVACDLFTKDLGLSMKMNKSKTSPTIHLGSFDMNSSNKSLQMNQYTKASDYSIFISYIQEVDTFGKLVQVYNLTQALWYLVSSNQSVSIYETELSIGSKFLVTIELIPNVTERIWANQLTVIPANSIKYSIRASNYTFSSNLNKLEMFYQATPSSQLECAIKQQIAWGAKKSTDMHWVTIPNNQLQLYGRFSNYMILDDQIISTSNEGLEFGATIQVKVNIPFFKDYVELDPDFSVLVDVNMDETVYDECGNPVGTKSNRKWVIPVAIVVSVCGATILFIAVFSIAYKKNTNLRTKVLSFKSKINTKNNISMKKV</sequence>
<evidence type="ECO:0000313" key="5">
    <source>
        <dbReference type="EMBL" id="EGC33302.1"/>
    </source>
</evidence>
<evidence type="ECO:0000313" key="6">
    <source>
        <dbReference type="Proteomes" id="UP000001064"/>
    </source>
</evidence>
<feature type="disulfide bond" evidence="1">
    <location>
        <begin position="132"/>
        <end position="142"/>
    </location>
</feature>
<feature type="signal peptide" evidence="3">
    <location>
        <begin position="1"/>
        <end position="18"/>
    </location>
</feature>
<dbReference type="VEuPathDB" id="AmoebaDB:DICPUDRAFT_36912"/>
<dbReference type="PROSITE" id="PS50026">
    <property type="entry name" value="EGF_3"/>
    <property type="match status" value="2"/>
</dbReference>
<dbReference type="eggNOG" id="KOG1225">
    <property type="taxonomic scope" value="Eukaryota"/>
</dbReference>
<feature type="disulfide bond" evidence="1">
    <location>
        <begin position="115"/>
        <end position="124"/>
    </location>
</feature>
<dbReference type="PANTHER" id="PTHR31378:SF9">
    <property type="entry name" value="EGF-LIKE DOMAIN-CONTAINING PROTEIN"/>
    <property type="match status" value="1"/>
</dbReference>
<evidence type="ECO:0000256" key="3">
    <source>
        <dbReference type="SAM" id="SignalP"/>
    </source>
</evidence>
<dbReference type="SUPFAM" id="SSF57184">
    <property type="entry name" value="Growth factor receptor domain"/>
    <property type="match status" value="1"/>
</dbReference>
<protein>
    <recommendedName>
        <fullName evidence="4">EGF-like domain-containing protein</fullName>
    </recommendedName>
</protein>
<keyword evidence="1" id="KW-1015">Disulfide bond</keyword>
<dbReference type="AlphaFoldDB" id="F0ZRX0"/>
<dbReference type="OMA" id="ERIWANQ"/>
<evidence type="ECO:0000256" key="2">
    <source>
        <dbReference type="SAM" id="Phobius"/>
    </source>
</evidence>
<dbReference type="InterPro" id="IPR054484">
    <property type="entry name" value="ComC_SSD"/>
</dbReference>
<dbReference type="SMART" id="SM00181">
    <property type="entry name" value="EGF"/>
    <property type="match status" value="2"/>
</dbReference>
<accession>F0ZRX0</accession>
<evidence type="ECO:0000259" key="4">
    <source>
        <dbReference type="PROSITE" id="PS50026"/>
    </source>
</evidence>
<dbReference type="GeneID" id="10504528"/>
<dbReference type="Proteomes" id="UP000001064">
    <property type="component" value="Unassembled WGS sequence"/>
</dbReference>
<comment type="caution">
    <text evidence="1">Lacks conserved residue(s) required for the propagation of feature annotation.</text>
</comment>
<organism evidence="5 6">
    <name type="scientific">Dictyostelium purpureum</name>
    <name type="common">Slime mold</name>
    <dbReference type="NCBI Taxonomy" id="5786"/>
    <lineage>
        <taxon>Eukaryota</taxon>
        <taxon>Amoebozoa</taxon>
        <taxon>Evosea</taxon>
        <taxon>Eumycetozoa</taxon>
        <taxon>Dictyostelia</taxon>
        <taxon>Dictyosteliales</taxon>
        <taxon>Dictyosteliaceae</taxon>
        <taxon>Dictyostelium</taxon>
    </lineage>
</organism>
<proteinExistence type="predicted"/>
<feature type="disulfide bond" evidence="1">
    <location>
        <begin position="150"/>
        <end position="159"/>
    </location>
</feature>
<dbReference type="KEGG" id="dpp:DICPUDRAFT_36912"/>
<dbReference type="InterPro" id="IPR000742">
    <property type="entry name" value="EGF"/>
</dbReference>
<keyword evidence="2" id="KW-0472">Membrane</keyword>
<reference evidence="6" key="1">
    <citation type="journal article" date="2011" name="Genome Biol.">
        <title>Comparative genomics of the social amoebae Dictyostelium discoideum and Dictyostelium purpureum.</title>
        <authorList>
            <consortium name="US DOE Joint Genome Institute (JGI-PGF)"/>
            <person name="Sucgang R."/>
            <person name="Kuo A."/>
            <person name="Tian X."/>
            <person name="Salerno W."/>
            <person name="Parikh A."/>
            <person name="Feasley C.L."/>
            <person name="Dalin E."/>
            <person name="Tu H."/>
            <person name="Huang E."/>
            <person name="Barry K."/>
            <person name="Lindquist E."/>
            <person name="Shapiro H."/>
            <person name="Bruce D."/>
            <person name="Schmutz J."/>
            <person name="Salamov A."/>
            <person name="Fey P."/>
            <person name="Gaudet P."/>
            <person name="Anjard C."/>
            <person name="Babu M.M."/>
            <person name="Basu S."/>
            <person name="Bushmanova Y."/>
            <person name="van der Wel H."/>
            <person name="Katoh-Kurasawa M."/>
            <person name="Dinh C."/>
            <person name="Coutinho P.M."/>
            <person name="Saito T."/>
            <person name="Elias M."/>
            <person name="Schaap P."/>
            <person name="Kay R.R."/>
            <person name="Henrissat B."/>
            <person name="Eichinger L."/>
            <person name="Rivero F."/>
            <person name="Putnam N.H."/>
            <person name="West C.M."/>
            <person name="Loomis W.F."/>
            <person name="Chisholm R.L."/>
            <person name="Shaulsky G."/>
            <person name="Strassmann J.E."/>
            <person name="Queller D.C."/>
            <person name="Kuspa A."/>
            <person name="Grigoriev I.V."/>
        </authorList>
    </citation>
    <scope>NUCLEOTIDE SEQUENCE [LARGE SCALE GENOMIC DNA]</scope>
    <source>
        <strain evidence="6">QSDP1</strain>
    </source>
</reference>
<keyword evidence="1" id="KW-0245">EGF-like domain</keyword>
<name>F0ZRX0_DICPU</name>
<dbReference type="Pfam" id="PF22933">
    <property type="entry name" value="ComC_SSD"/>
    <property type="match status" value="1"/>
</dbReference>
<feature type="transmembrane region" description="Helical" evidence="2">
    <location>
        <begin position="417"/>
        <end position="442"/>
    </location>
</feature>
<feature type="non-terminal residue" evidence="5">
    <location>
        <position position="1"/>
    </location>
</feature>
<dbReference type="PROSITE" id="PS01186">
    <property type="entry name" value="EGF_2"/>
    <property type="match status" value="2"/>
</dbReference>
<feature type="domain" description="EGF-like" evidence="4">
    <location>
        <begin position="128"/>
        <end position="160"/>
    </location>
</feature>
<feature type="chain" id="PRO_5003265360" description="EGF-like domain-containing protein" evidence="3">
    <location>
        <begin position="19"/>
        <end position="470"/>
    </location>
</feature>
<dbReference type="Gene3D" id="2.10.25.10">
    <property type="entry name" value="Laminin"/>
    <property type="match status" value="1"/>
</dbReference>
<keyword evidence="6" id="KW-1185">Reference proteome</keyword>
<gene>
    <name evidence="5" type="ORF">DICPUDRAFT_36912</name>
</gene>
<dbReference type="InParanoid" id="F0ZRX0"/>
<dbReference type="PANTHER" id="PTHR31378">
    <property type="entry name" value="EGF-LIKE DOMAIN-CONTAINING PROTEIN-RELATED-RELATED"/>
    <property type="match status" value="1"/>
</dbReference>
<dbReference type="OrthoDB" id="19767at2759"/>
<dbReference type="FunCoup" id="F0ZRX0">
    <property type="interactions" value="937"/>
</dbReference>